<comment type="caution">
    <text evidence="3">The sequence shown here is derived from an EMBL/GenBank/DDBJ whole genome shotgun (WGS) entry which is preliminary data.</text>
</comment>
<name>A0AAD4X8P4_9MAGN</name>
<sequence>MGPPFFPPLVPLTFHSYCSLSCQINIKMAEIMSRKRNTMMSLNFITFITLLISVLLQIHGAAAVVVPKSNCYVLDNTSHVYDFTSWVGHPFEYDGKDTDIVIRFCKDVESRSQTGYVDFGRFYASDDFVAGSADFNFVQGFYKGDLTNCETSFDKMGRTAQVNIRCGNCLNEACKGDLGCVCGVSFDSSCRVIAELAIPCMRQGPRVFAGFTVGFHPRSWEVVYNGMTQLGFEKIHREFSFGTDQTHVSLYMTAISAVSRLVGKPIVKVNPDEGLEVKLLGSAADGSPPTTLSPTMLVLDWRCEKSRDTPYEVNITIPVEGYEPIDFILTKMCENRQDGPGNSTRGWALFGWLSCIFIVTSTVFCSGAFIYRTRVEHLRGLEALPGMTILSACLEAVSGGGGGLTGGYTRAEDPTNTFANQVSWERQPVSGQGTRRTSEVKYGSI</sequence>
<accession>A0AAD4X8P4</accession>
<evidence type="ECO:0000256" key="2">
    <source>
        <dbReference type="SAM" id="Phobius"/>
    </source>
</evidence>
<dbReference type="PANTHER" id="PTHR35752:SF1">
    <property type="entry name" value="G-PROTEIN COUPLED RECEPTOR"/>
    <property type="match status" value="1"/>
</dbReference>
<evidence type="ECO:0008006" key="5">
    <source>
        <dbReference type="Google" id="ProtNLM"/>
    </source>
</evidence>
<keyword evidence="2" id="KW-1133">Transmembrane helix</keyword>
<evidence type="ECO:0000313" key="3">
    <source>
        <dbReference type="EMBL" id="KAI3869273.1"/>
    </source>
</evidence>
<gene>
    <name evidence="3" type="ORF">MKW98_029435</name>
</gene>
<feature type="transmembrane region" description="Helical" evidence="2">
    <location>
        <begin position="347"/>
        <end position="371"/>
    </location>
</feature>
<feature type="transmembrane region" description="Helical" evidence="2">
    <location>
        <begin position="42"/>
        <end position="66"/>
    </location>
</feature>
<protein>
    <recommendedName>
        <fullName evidence="5">AT4G36440-like protein</fullName>
    </recommendedName>
</protein>
<proteinExistence type="predicted"/>
<dbReference type="PANTHER" id="PTHR35752">
    <property type="entry name" value="G-PROTEIN COUPLED RECEPTOR"/>
    <property type="match status" value="1"/>
</dbReference>
<dbReference type="AlphaFoldDB" id="A0AAD4X8P4"/>
<feature type="compositionally biased region" description="Polar residues" evidence="1">
    <location>
        <begin position="426"/>
        <end position="435"/>
    </location>
</feature>
<keyword evidence="2" id="KW-0812">Transmembrane</keyword>
<evidence type="ECO:0000313" key="4">
    <source>
        <dbReference type="Proteomes" id="UP001202328"/>
    </source>
</evidence>
<dbReference type="Proteomes" id="UP001202328">
    <property type="component" value="Unassembled WGS sequence"/>
</dbReference>
<feature type="region of interest" description="Disordered" evidence="1">
    <location>
        <begin position="426"/>
        <end position="445"/>
    </location>
</feature>
<evidence type="ECO:0000256" key="1">
    <source>
        <dbReference type="SAM" id="MobiDB-lite"/>
    </source>
</evidence>
<keyword evidence="2" id="KW-0472">Membrane</keyword>
<dbReference type="EMBL" id="JAJJMB010013315">
    <property type="protein sequence ID" value="KAI3869273.1"/>
    <property type="molecule type" value="Genomic_DNA"/>
</dbReference>
<reference evidence="3" key="1">
    <citation type="submission" date="2022-04" db="EMBL/GenBank/DDBJ databases">
        <title>A functionally conserved STORR gene fusion in Papaver species that diverged 16.8 million years ago.</title>
        <authorList>
            <person name="Catania T."/>
        </authorList>
    </citation>
    <scope>NUCLEOTIDE SEQUENCE</scope>
    <source>
        <strain evidence="3">S-188037</strain>
    </source>
</reference>
<organism evidence="3 4">
    <name type="scientific">Papaver atlanticum</name>
    <dbReference type="NCBI Taxonomy" id="357466"/>
    <lineage>
        <taxon>Eukaryota</taxon>
        <taxon>Viridiplantae</taxon>
        <taxon>Streptophyta</taxon>
        <taxon>Embryophyta</taxon>
        <taxon>Tracheophyta</taxon>
        <taxon>Spermatophyta</taxon>
        <taxon>Magnoliopsida</taxon>
        <taxon>Ranunculales</taxon>
        <taxon>Papaveraceae</taxon>
        <taxon>Papaveroideae</taxon>
        <taxon>Papaver</taxon>
    </lineage>
</organism>
<keyword evidence="4" id="KW-1185">Reference proteome</keyword>